<evidence type="ECO:0000256" key="1">
    <source>
        <dbReference type="SAM" id="MobiDB-lite"/>
    </source>
</evidence>
<evidence type="ECO:0000313" key="3">
    <source>
        <dbReference type="Proteomes" id="UP000807785"/>
    </source>
</evidence>
<name>A0A9D7E9W8_9PROT</name>
<proteinExistence type="predicted"/>
<gene>
    <name evidence="2" type="ORF">IPH26_12780</name>
</gene>
<dbReference type="AlphaFoldDB" id="A0A9D7E9W8"/>
<sequence>MFGAVTLPAFAQANTPRIDQRQMNQDRRIDQGVQSGELNQREAARLDRGQDRIENLEDKAKSDGVVTARERARLRHAENVESRRIYRQKHDAQRR</sequence>
<dbReference type="EMBL" id="JADJEV010000003">
    <property type="protein sequence ID" value="MBK6973772.1"/>
    <property type="molecule type" value="Genomic_DNA"/>
</dbReference>
<protein>
    <submittedName>
        <fullName evidence="2">Uncharacterized protein</fullName>
    </submittedName>
</protein>
<dbReference type="Proteomes" id="UP000807785">
    <property type="component" value="Unassembled WGS sequence"/>
</dbReference>
<evidence type="ECO:0000313" key="2">
    <source>
        <dbReference type="EMBL" id="MBK6973772.1"/>
    </source>
</evidence>
<reference evidence="2" key="1">
    <citation type="submission" date="2020-10" db="EMBL/GenBank/DDBJ databases">
        <title>Connecting structure to function with the recovery of over 1000 high-quality activated sludge metagenome-assembled genomes encoding full-length rRNA genes using long-read sequencing.</title>
        <authorList>
            <person name="Singleton C.M."/>
            <person name="Petriglieri F."/>
            <person name="Kristensen J.M."/>
            <person name="Kirkegaard R.H."/>
            <person name="Michaelsen T.Y."/>
            <person name="Andersen M.H."/>
            <person name="Karst S.M."/>
            <person name="Dueholm M.S."/>
            <person name="Nielsen P.H."/>
            <person name="Albertsen M."/>
        </authorList>
    </citation>
    <scope>NUCLEOTIDE SEQUENCE</scope>
    <source>
        <strain evidence="2">Bjer_18-Q3-R1-45_BAT3C.347</strain>
    </source>
</reference>
<organism evidence="2 3">
    <name type="scientific">Candidatus Methylophosphatis roskildensis</name>
    <dbReference type="NCBI Taxonomy" id="2899263"/>
    <lineage>
        <taxon>Bacteria</taxon>
        <taxon>Pseudomonadati</taxon>
        <taxon>Pseudomonadota</taxon>
        <taxon>Betaproteobacteria</taxon>
        <taxon>Nitrosomonadales</taxon>
        <taxon>Sterolibacteriaceae</taxon>
        <taxon>Candidatus Methylophosphatis</taxon>
    </lineage>
</organism>
<feature type="region of interest" description="Disordered" evidence="1">
    <location>
        <begin position="44"/>
        <end position="64"/>
    </location>
</feature>
<accession>A0A9D7E9W8</accession>
<comment type="caution">
    <text evidence="2">The sequence shown here is derived from an EMBL/GenBank/DDBJ whole genome shotgun (WGS) entry which is preliminary data.</text>
</comment>